<feature type="transmembrane region" description="Helical" evidence="1">
    <location>
        <begin position="81"/>
        <end position="98"/>
    </location>
</feature>
<feature type="transmembrane region" description="Helical" evidence="1">
    <location>
        <begin position="55"/>
        <end position="75"/>
    </location>
</feature>
<keyword evidence="4" id="KW-1185">Reference proteome</keyword>
<protein>
    <recommendedName>
        <fullName evidence="2">LiaF transmembrane domain-containing protein</fullName>
    </recommendedName>
</protein>
<organism evidence="3 4">
    <name type="scientific">Rhodanobacter hydrolyticus</name>
    <dbReference type="NCBI Taxonomy" id="2250595"/>
    <lineage>
        <taxon>Bacteria</taxon>
        <taxon>Pseudomonadati</taxon>
        <taxon>Pseudomonadota</taxon>
        <taxon>Gammaproteobacteria</taxon>
        <taxon>Lysobacterales</taxon>
        <taxon>Rhodanobacteraceae</taxon>
        <taxon>Rhodanobacter</taxon>
    </lineage>
</organism>
<comment type="caution">
    <text evidence="3">The sequence shown here is derived from an EMBL/GenBank/DDBJ whole genome shotgun (WGS) entry which is preliminary data.</text>
</comment>
<dbReference type="Pfam" id="PF22570">
    <property type="entry name" value="LiaF-TM"/>
    <property type="match status" value="1"/>
</dbReference>
<feature type="transmembrane region" description="Helical" evidence="1">
    <location>
        <begin position="25"/>
        <end position="43"/>
    </location>
</feature>
<keyword evidence="1" id="KW-1133">Transmembrane helix</keyword>
<keyword evidence="1" id="KW-0812">Transmembrane</keyword>
<name>A0ABW8JEH8_9GAMM</name>
<reference evidence="3 4" key="1">
    <citation type="submission" date="2020-10" db="EMBL/GenBank/DDBJ databases">
        <title>Phylogeny of dyella-like bacteria.</title>
        <authorList>
            <person name="Fu J."/>
        </authorList>
    </citation>
    <scope>NUCLEOTIDE SEQUENCE [LARGE SCALE GENOMIC DNA]</scope>
    <source>
        <strain evidence="3 4">KACC 19113</strain>
    </source>
</reference>
<evidence type="ECO:0000313" key="4">
    <source>
        <dbReference type="Proteomes" id="UP001620339"/>
    </source>
</evidence>
<dbReference type="Proteomes" id="UP001620339">
    <property type="component" value="Unassembled WGS sequence"/>
</dbReference>
<feature type="domain" description="LiaF transmembrane" evidence="2">
    <location>
        <begin position="2"/>
        <end position="101"/>
    </location>
</feature>
<proteinExistence type="predicted"/>
<keyword evidence="1" id="KW-0472">Membrane</keyword>
<dbReference type="EMBL" id="JADIKK010000008">
    <property type="protein sequence ID" value="MFK2879404.1"/>
    <property type="molecule type" value="Genomic_DNA"/>
</dbReference>
<sequence>MVVGVGLIFLGANLGVQIPFLNWANWWAWFILLGAAWPLSEAWQRYRTTGTFDGTVAHSLLSALSIGMVATIFILDLSWGKWWPLFVIYGGLCMLVREPRRRRRDEVR</sequence>
<gene>
    <name evidence="3" type="ORF">ISP25_20220</name>
</gene>
<accession>A0ABW8JEH8</accession>
<dbReference type="InterPro" id="IPR054331">
    <property type="entry name" value="LiaF_TM"/>
</dbReference>
<evidence type="ECO:0000313" key="3">
    <source>
        <dbReference type="EMBL" id="MFK2879404.1"/>
    </source>
</evidence>
<evidence type="ECO:0000259" key="2">
    <source>
        <dbReference type="Pfam" id="PF22570"/>
    </source>
</evidence>
<evidence type="ECO:0000256" key="1">
    <source>
        <dbReference type="SAM" id="Phobius"/>
    </source>
</evidence>